<proteinExistence type="predicted"/>
<accession>A0A5M3WFG9</accession>
<dbReference type="InterPro" id="IPR014985">
    <property type="entry name" value="WbqC"/>
</dbReference>
<dbReference type="AlphaFoldDB" id="A0A5M3WFG9"/>
<keyword evidence="2" id="KW-1185">Reference proteome</keyword>
<dbReference type="EMBL" id="BLAE01000004">
    <property type="protein sequence ID" value="GES07010.1"/>
    <property type="molecule type" value="Genomic_DNA"/>
</dbReference>
<protein>
    <recommendedName>
        <fullName evidence="3">WbqC family protein</fullName>
    </recommendedName>
</protein>
<reference evidence="1 2" key="1">
    <citation type="submission" date="2019-10" db="EMBL/GenBank/DDBJ databases">
        <title>Whole genome shotgun sequence of Acrocarpospora macrocephala NBRC 16266.</title>
        <authorList>
            <person name="Ichikawa N."/>
            <person name="Kimura A."/>
            <person name="Kitahashi Y."/>
            <person name="Komaki H."/>
            <person name="Oguchi A."/>
        </authorList>
    </citation>
    <scope>NUCLEOTIDE SEQUENCE [LARGE SCALE GENOMIC DNA]</scope>
    <source>
        <strain evidence="1 2">NBRC 16266</strain>
    </source>
</reference>
<dbReference type="Pfam" id="PF08889">
    <property type="entry name" value="WbqC"/>
    <property type="match status" value="1"/>
</dbReference>
<gene>
    <name evidence="1" type="ORF">Amac_006050</name>
</gene>
<dbReference type="Proteomes" id="UP000331127">
    <property type="component" value="Unassembled WGS sequence"/>
</dbReference>
<name>A0A5M3WFG9_9ACTN</name>
<evidence type="ECO:0000313" key="1">
    <source>
        <dbReference type="EMBL" id="GES07010.1"/>
    </source>
</evidence>
<dbReference type="RefSeq" id="WP_218040848.1">
    <property type="nucleotide sequence ID" value="NZ_BAAAHL010000029.1"/>
</dbReference>
<evidence type="ECO:0000313" key="2">
    <source>
        <dbReference type="Proteomes" id="UP000331127"/>
    </source>
</evidence>
<sequence>MAAGLLCAIHQPNFFPRLSTLAKLFTADVWVVLDDVQFTRRDYQHRCRLTAPGDTAGESAGQWLTIPVHLPDGQSTRIRDVRIADPAHTRRRVTRLLQQYYRRSPHWAAAQTPLQEVLDAFDRTDRLADLSQAATMALLTVLGWPGVIWRSSDLPARTGRSERLADLTCAVGATTYLCGTGGARYLDQWPFATHGLTTKLFTTPVQGDPRIWSAARRVTALTALMGVGPAALTRELCQHATHEAKTPPHHPATV</sequence>
<comment type="caution">
    <text evidence="1">The sequence shown here is derived from an EMBL/GenBank/DDBJ whole genome shotgun (WGS) entry which is preliminary data.</text>
</comment>
<evidence type="ECO:0008006" key="3">
    <source>
        <dbReference type="Google" id="ProtNLM"/>
    </source>
</evidence>
<organism evidence="1 2">
    <name type="scientific">Acrocarpospora macrocephala</name>
    <dbReference type="NCBI Taxonomy" id="150177"/>
    <lineage>
        <taxon>Bacteria</taxon>
        <taxon>Bacillati</taxon>
        <taxon>Actinomycetota</taxon>
        <taxon>Actinomycetes</taxon>
        <taxon>Streptosporangiales</taxon>
        <taxon>Streptosporangiaceae</taxon>
        <taxon>Acrocarpospora</taxon>
    </lineage>
</organism>